<dbReference type="SUPFAM" id="SSF53383">
    <property type="entry name" value="PLP-dependent transferases"/>
    <property type="match status" value="1"/>
</dbReference>
<dbReference type="InterPro" id="IPR050103">
    <property type="entry name" value="Class-III_PLP-dep_AT"/>
</dbReference>
<sequence>MNRLSYENAPRILVKPPGPKSREYLEIQDAYETKSRIYTQIFKMAIDDARGSTIRDVDGNIYIDWFSGISVLNLGHSNPIVIDAIQNQLNKIDHINEVPTESRIQFLKTLESTLPGDLRNNAKIMFTVTGGDACEAAVSLARYITKKKVIIAFSGSYHGIAGEIASATANYHYRELENLDYHNIYHLPYPYKYRFPINVKEEDISKIVIDMLENILKDSYSGVGPIGGVLVEPIQGEGGYIVPPDDFLPMLREVTEKYSVPLIMDEVQSGVGRTGKIWASEHWSVTPDIMCISKSIGGGIPASMIAYKKEYDDLLPPAFHLGTYRGNPLALAAGNVILNYLKNSDILNRVQEKGKYIMERFNEMSYVSNYIGEVRGKGFMIGVELVKDKKNKDPATEFAVKLKKNLFEKGLLMHTCGHFGNVMRFMAPLTIEDDLIDKGLEIFENSIKELEKV</sequence>
<gene>
    <name evidence="5" type="ORF">B6F84_04645</name>
</gene>
<dbReference type="EMBL" id="CP020477">
    <property type="protein sequence ID" value="ARM75385.1"/>
    <property type="molecule type" value="Genomic_DNA"/>
</dbReference>
<dbReference type="PIRSF" id="PIRSF000521">
    <property type="entry name" value="Transaminase_4ab_Lys_Orn"/>
    <property type="match status" value="1"/>
</dbReference>
<keyword evidence="5" id="KW-0032">Aminotransferase</keyword>
<evidence type="ECO:0000256" key="3">
    <source>
        <dbReference type="ARBA" id="ARBA00022898"/>
    </source>
</evidence>
<evidence type="ECO:0000256" key="2">
    <source>
        <dbReference type="ARBA" id="ARBA00008954"/>
    </source>
</evidence>
<dbReference type="Proteomes" id="UP000193404">
    <property type="component" value="Chromosome"/>
</dbReference>
<dbReference type="InterPro" id="IPR015422">
    <property type="entry name" value="PyrdxlP-dep_Trfase_small"/>
</dbReference>
<dbReference type="Gene3D" id="3.40.640.10">
    <property type="entry name" value="Type I PLP-dependent aspartate aminotransferase-like (Major domain)"/>
    <property type="match status" value="1"/>
</dbReference>
<accession>A0A1W6JYR8</accession>
<dbReference type="OrthoDB" id="6534at2157"/>
<dbReference type="InterPro" id="IPR005814">
    <property type="entry name" value="Aminotrans_3"/>
</dbReference>
<dbReference type="GO" id="GO:0008483">
    <property type="term" value="F:transaminase activity"/>
    <property type="evidence" value="ECO:0007669"/>
    <property type="project" value="UniProtKB-KW"/>
</dbReference>
<dbReference type="KEGG" id="aman:B6F84_04645"/>
<organism evidence="5 6">
    <name type="scientific">Acidianus manzaensis</name>
    <dbReference type="NCBI Taxonomy" id="282676"/>
    <lineage>
        <taxon>Archaea</taxon>
        <taxon>Thermoproteota</taxon>
        <taxon>Thermoprotei</taxon>
        <taxon>Sulfolobales</taxon>
        <taxon>Sulfolobaceae</taxon>
        <taxon>Acidianus</taxon>
    </lineage>
</organism>
<comment type="similarity">
    <text evidence="2 4">Belongs to the class-III pyridoxal-phosphate-dependent aminotransferase family.</text>
</comment>
<dbReference type="GO" id="GO:0030170">
    <property type="term" value="F:pyridoxal phosphate binding"/>
    <property type="evidence" value="ECO:0007669"/>
    <property type="project" value="InterPro"/>
</dbReference>
<keyword evidence="5" id="KW-0808">Transferase</keyword>
<keyword evidence="3 4" id="KW-0663">Pyridoxal phosphate</keyword>
<dbReference type="GeneID" id="41590183"/>
<proteinExistence type="inferred from homology"/>
<reference evidence="5 6" key="1">
    <citation type="submission" date="2017-03" db="EMBL/GenBank/DDBJ databases">
        <title>Sulfur activation and transportation mechanism of thermophilic Archaea Acidianus manzaensis YN-25.</title>
        <authorList>
            <person name="Ma Y."/>
            <person name="Yang Y."/>
            <person name="Xia J."/>
        </authorList>
    </citation>
    <scope>NUCLEOTIDE SEQUENCE [LARGE SCALE GENOMIC DNA]</scope>
    <source>
        <strain evidence="5 6">YN-25</strain>
    </source>
</reference>
<evidence type="ECO:0000256" key="4">
    <source>
        <dbReference type="RuleBase" id="RU003560"/>
    </source>
</evidence>
<protein>
    <submittedName>
        <fullName evidence="5">Aspartate aminotransferase family protein</fullName>
    </submittedName>
</protein>
<dbReference type="Pfam" id="PF00202">
    <property type="entry name" value="Aminotran_3"/>
    <property type="match status" value="1"/>
</dbReference>
<dbReference type="PANTHER" id="PTHR11986">
    <property type="entry name" value="AMINOTRANSFERASE CLASS III"/>
    <property type="match status" value="1"/>
</dbReference>
<evidence type="ECO:0000313" key="6">
    <source>
        <dbReference type="Proteomes" id="UP000193404"/>
    </source>
</evidence>
<dbReference type="GO" id="GO:0042802">
    <property type="term" value="F:identical protein binding"/>
    <property type="evidence" value="ECO:0007669"/>
    <property type="project" value="TreeGrafter"/>
</dbReference>
<dbReference type="CDD" id="cd00610">
    <property type="entry name" value="OAT_like"/>
    <property type="match status" value="1"/>
</dbReference>
<dbReference type="Gene3D" id="3.90.1150.10">
    <property type="entry name" value="Aspartate Aminotransferase, domain 1"/>
    <property type="match status" value="1"/>
</dbReference>
<dbReference type="STRING" id="282676.B6F84_04645"/>
<dbReference type="InterPro" id="IPR049704">
    <property type="entry name" value="Aminotrans_3_PPA_site"/>
</dbReference>
<evidence type="ECO:0000313" key="5">
    <source>
        <dbReference type="EMBL" id="ARM75385.1"/>
    </source>
</evidence>
<dbReference type="PANTHER" id="PTHR11986:SF58">
    <property type="entry name" value="LEUCINE_METHIONINE RACEMASE"/>
    <property type="match status" value="1"/>
</dbReference>
<keyword evidence="6" id="KW-1185">Reference proteome</keyword>
<dbReference type="RefSeq" id="WP_148691155.1">
    <property type="nucleotide sequence ID" value="NZ_CP020477.1"/>
</dbReference>
<dbReference type="InterPro" id="IPR015424">
    <property type="entry name" value="PyrdxlP-dep_Trfase"/>
</dbReference>
<evidence type="ECO:0000256" key="1">
    <source>
        <dbReference type="ARBA" id="ARBA00001933"/>
    </source>
</evidence>
<dbReference type="InterPro" id="IPR015421">
    <property type="entry name" value="PyrdxlP-dep_Trfase_major"/>
</dbReference>
<name>A0A1W6JYR8_9CREN</name>
<dbReference type="AlphaFoldDB" id="A0A1W6JYR8"/>
<comment type="cofactor">
    <cofactor evidence="1">
        <name>pyridoxal 5'-phosphate</name>
        <dbReference type="ChEBI" id="CHEBI:597326"/>
    </cofactor>
</comment>
<dbReference type="PROSITE" id="PS00600">
    <property type="entry name" value="AA_TRANSFER_CLASS_3"/>
    <property type="match status" value="1"/>
</dbReference>